<proteinExistence type="predicted"/>
<keyword evidence="3" id="KW-1185">Reference proteome</keyword>
<dbReference type="InParanoid" id="A0A067PNQ4"/>
<dbReference type="OrthoDB" id="1099063at2759"/>
<accession>A0A067PNQ4</accession>
<feature type="region of interest" description="Disordered" evidence="1">
    <location>
        <begin position="221"/>
        <end position="244"/>
    </location>
</feature>
<reference evidence="3" key="1">
    <citation type="journal article" date="2014" name="Proc. Natl. Acad. Sci. U.S.A.">
        <title>Extensive sampling of basidiomycete genomes demonstrates inadequacy of the white-rot/brown-rot paradigm for wood decay fungi.</title>
        <authorList>
            <person name="Riley R."/>
            <person name="Salamov A.A."/>
            <person name="Brown D.W."/>
            <person name="Nagy L.G."/>
            <person name="Floudas D."/>
            <person name="Held B.W."/>
            <person name="Levasseur A."/>
            <person name="Lombard V."/>
            <person name="Morin E."/>
            <person name="Otillar R."/>
            <person name="Lindquist E.A."/>
            <person name="Sun H."/>
            <person name="LaButti K.M."/>
            <person name="Schmutz J."/>
            <person name="Jabbour D."/>
            <person name="Luo H."/>
            <person name="Baker S.E."/>
            <person name="Pisabarro A.G."/>
            <person name="Walton J.D."/>
            <person name="Blanchette R.A."/>
            <person name="Henrissat B."/>
            <person name="Martin F."/>
            <person name="Cullen D."/>
            <person name="Hibbett D.S."/>
            <person name="Grigoriev I.V."/>
        </authorList>
    </citation>
    <scope>NUCLEOTIDE SEQUENCE [LARGE SCALE GENOMIC DNA]</scope>
    <source>
        <strain evidence="3">MUCL 33604</strain>
    </source>
</reference>
<evidence type="ECO:0000256" key="1">
    <source>
        <dbReference type="SAM" id="MobiDB-lite"/>
    </source>
</evidence>
<feature type="compositionally biased region" description="Basic and acidic residues" evidence="1">
    <location>
        <begin position="142"/>
        <end position="152"/>
    </location>
</feature>
<protein>
    <submittedName>
        <fullName evidence="2">Uncharacterized protein</fullName>
    </submittedName>
</protein>
<gene>
    <name evidence="2" type="ORF">JAAARDRAFT_195818</name>
</gene>
<dbReference type="HOGENOM" id="CLU_056758_0_0_1"/>
<feature type="region of interest" description="Disordered" evidence="1">
    <location>
        <begin position="121"/>
        <end position="152"/>
    </location>
</feature>
<dbReference type="STRING" id="933084.A0A067PNQ4"/>
<evidence type="ECO:0000313" key="3">
    <source>
        <dbReference type="Proteomes" id="UP000027265"/>
    </source>
</evidence>
<dbReference type="AlphaFoldDB" id="A0A067PNQ4"/>
<organism evidence="2 3">
    <name type="scientific">Jaapia argillacea MUCL 33604</name>
    <dbReference type="NCBI Taxonomy" id="933084"/>
    <lineage>
        <taxon>Eukaryota</taxon>
        <taxon>Fungi</taxon>
        <taxon>Dikarya</taxon>
        <taxon>Basidiomycota</taxon>
        <taxon>Agaricomycotina</taxon>
        <taxon>Agaricomycetes</taxon>
        <taxon>Agaricomycetidae</taxon>
        <taxon>Jaapiales</taxon>
        <taxon>Jaapiaceae</taxon>
        <taxon>Jaapia</taxon>
    </lineage>
</organism>
<name>A0A067PNQ4_9AGAM</name>
<sequence>MSDQEWEIRTGRAIYVLQQTLPEFFDKGLVASVDTAPSILNNHDSTMKDMRKESQDVEIIYSPRIRLSYTPPEPLPSPFPQTLHVDGLPLYMASSAFVRHTLKALYTDLYIELRKITVQSSSSRSSTARQEPGSPPNLPDSEEGKIHGREKSLSIRTIVSGSSRVSGARGEWDIESTYFFSPVSGLINLHAINSIHPAPHLSAYDAIRVALAKLGFGPSTPKPGGATPGAACQGPPKVTSSSVA</sequence>
<dbReference type="Proteomes" id="UP000027265">
    <property type="component" value="Unassembled WGS sequence"/>
</dbReference>
<dbReference type="EMBL" id="KL197725">
    <property type="protein sequence ID" value="KDQ55440.1"/>
    <property type="molecule type" value="Genomic_DNA"/>
</dbReference>
<evidence type="ECO:0000313" key="2">
    <source>
        <dbReference type="EMBL" id="KDQ55440.1"/>
    </source>
</evidence>